<dbReference type="Gene3D" id="3.40.50.300">
    <property type="entry name" value="P-loop containing nucleotide triphosphate hydrolases"/>
    <property type="match status" value="1"/>
</dbReference>
<reference evidence="4" key="1">
    <citation type="submission" date="2016-10" db="EMBL/GenBank/DDBJ databases">
        <authorList>
            <person name="Varghese N."/>
            <person name="Submissions S."/>
        </authorList>
    </citation>
    <scope>NUCLEOTIDE SEQUENCE [LARGE SCALE GENOMIC DNA]</scope>
    <source>
        <strain evidence="4">DSM 3384</strain>
    </source>
</reference>
<dbReference type="Proteomes" id="UP000199608">
    <property type="component" value="Unassembled WGS sequence"/>
</dbReference>
<dbReference type="Pfam" id="PF13304">
    <property type="entry name" value="AAA_21"/>
    <property type="match status" value="1"/>
</dbReference>
<sequence>MINSTRLKNFKTFKNETVFNVSQLNLLTGINGRGKSSYLQSLLLIRQSLEEHGNLNKVIFNGSCVNLGSFRDVKNRYTGNDTKIEISHSGPKGKIELIMNRSEYDDMVGTPGNTTSEILNDFKNIHYIAADRIGPQEFYLKSTLPEFINVGTKGEFVGNVLLQKKSDLIHDNLICNPNSSHDLELQTGEWLSKILDTENVKVFATNEESSRVITFLFGFGQLKFRPANVGFGYTYILPIIVSGLIAKEGEILIVENPESHLHPKAQSNLVYFLSIVASCGVQVFIESHSEHILNGIRICALNDKIDITHNDISIFYFEDDHDEPYKKLNIKSNGKIDNWVEGFFDQQEIDLAEIFKLSRKK</sequence>
<dbReference type="Pfam" id="PF12476">
    <property type="entry name" value="DUF3696"/>
    <property type="match status" value="1"/>
</dbReference>
<organism evidence="3 4">
    <name type="scientific">Desulfobacula phenolica</name>
    <dbReference type="NCBI Taxonomy" id="90732"/>
    <lineage>
        <taxon>Bacteria</taxon>
        <taxon>Pseudomonadati</taxon>
        <taxon>Thermodesulfobacteriota</taxon>
        <taxon>Desulfobacteria</taxon>
        <taxon>Desulfobacterales</taxon>
        <taxon>Desulfobacteraceae</taxon>
        <taxon>Desulfobacula</taxon>
    </lineage>
</organism>
<dbReference type="InterPro" id="IPR051396">
    <property type="entry name" value="Bact_Antivir_Def_Nuclease"/>
</dbReference>
<dbReference type="PIRSF" id="PIRSF034888">
    <property type="entry name" value="P-loop_UCP034888"/>
    <property type="match status" value="1"/>
</dbReference>
<dbReference type="AlphaFoldDB" id="A0A1H2JMZ9"/>
<dbReference type="InterPro" id="IPR003959">
    <property type="entry name" value="ATPase_AAA_core"/>
</dbReference>
<evidence type="ECO:0000259" key="2">
    <source>
        <dbReference type="Pfam" id="PF13304"/>
    </source>
</evidence>
<name>A0A1H2JMZ9_9BACT</name>
<evidence type="ECO:0000313" key="4">
    <source>
        <dbReference type="Proteomes" id="UP000199608"/>
    </source>
</evidence>
<dbReference type="SUPFAM" id="SSF52540">
    <property type="entry name" value="P-loop containing nucleoside triphosphate hydrolases"/>
    <property type="match status" value="1"/>
</dbReference>
<evidence type="ECO:0000259" key="1">
    <source>
        <dbReference type="Pfam" id="PF12476"/>
    </source>
</evidence>
<feature type="domain" description="ATPase AAA-type core" evidence="2">
    <location>
        <begin position="211"/>
        <end position="294"/>
    </location>
</feature>
<proteinExistence type="predicted"/>
<dbReference type="EMBL" id="FNLL01000013">
    <property type="protein sequence ID" value="SDU57732.1"/>
    <property type="molecule type" value="Genomic_DNA"/>
</dbReference>
<dbReference type="InterPro" id="IPR022532">
    <property type="entry name" value="DUF3696"/>
</dbReference>
<dbReference type="RefSeq" id="WP_092237515.1">
    <property type="nucleotide sequence ID" value="NZ_FNLL01000013.1"/>
</dbReference>
<dbReference type="PANTHER" id="PTHR43581:SF2">
    <property type="entry name" value="EXCINUCLEASE ATPASE SUBUNIT"/>
    <property type="match status" value="1"/>
</dbReference>
<dbReference type="PANTHER" id="PTHR43581">
    <property type="entry name" value="ATP/GTP PHOSPHATASE"/>
    <property type="match status" value="1"/>
</dbReference>
<dbReference type="InterPro" id="IPR014592">
    <property type="entry name" value="P-loop_UCP034888"/>
</dbReference>
<feature type="domain" description="DUF3696" evidence="1">
    <location>
        <begin position="307"/>
        <end position="353"/>
    </location>
</feature>
<protein>
    <submittedName>
        <fullName evidence="3">Predicted ATPase</fullName>
    </submittedName>
</protein>
<accession>A0A1H2JMZ9</accession>
<dbReference type="InterPro" id="IPR027417">
    <property type="entry name" value="P-loop_NTPase"/>
</dbReference>
<gene>
    <name evidence="3" type="ORF">SAMN04487931_113122</name>
</gene>
<evidence type="ECO:0000313" key="3">
    <source>
        <dbReference type="EMBL" id="SDU57732.1"/>
    </source>
</evidence>
<keyword evidence="4" id="KW-1185">Reference proteome</keyword>